<keyword evidence="3" id="KW-1185">Reference proteome</keyword>
<dbReference type="KEGG" id="ebla:JGUZn3_00710"/>
<keyword evidence="1" id="KW-0472">Membrane</keyword>
<dbReference type="AlphaFoldDB" id="A0A7H1NNH8"/>
<keyword evidence="1" id="KW-0812">Transmembrane</keyword>
<sequence>MIHDTENLLEKPTQERGVRAFFLSPWWLAIKVVVLFLLSLLGVPLIALAVLIFRLGYGPLDVSVVAKGFFPVVIMSGQPGKPPAASLTIGRVFLNWNGFHYGLKAPFSIKLVDAKVLDAKGQVVNLIKSSEVSLRLRSLLKGAVSINSINIQGADIHLLRQKNGDFTLDVPGGVADNAPPPKIDFSRFKLVQASDIHAIIRDEALGYSWNVTKLDIKLNALKLQKRIGFVGDINVALNFKDVVPMSFHAHGSAVELTNGETGLKWQISLDPVNPAAFVSVYPQMEGLKSANLPIGFKAEFILAASKDQSQFVLPSSLQATVTVGTGYIQVGDGIIPMIDGATEVEAKLPSTLDGALKVTMKKGLFHLASSKFPQDRAYQLAVKTSGSLSLPNVQESKLIDMMLKLDTPRVDLARIMEYWPRGISQGARDWVEENLVSGQASNFHMDIGLGSHAGWENLDIASLGGHVDAKKVKVYWMRPIPPLEDIQAKMQFVNKNKILITFFHATQIAHPDVKRIGSAGPGKIQFDKGTMEISGLMDKVQTGVVHVPISGDVRDILAILDEPKFHLFSRSAPLPLDHPQGKAKVALFVQLPLVNDIHLKDVKIRADTYLTDVSIQNIVMNRPLEGGNIHLVSTTENLALKGNGKLSGIPSSFSYAMKYAKVPSGSFSQQADVQMRLSRKEVARELPFLHDYIFGNAALSVQYRKYGSGHIDVVMHADLSQANIVTPFWEKPYHVPGTLQAVMHPVESGGNSFDSLIINAPGLRFSGRVMLSSRLPENLVEGDYILDHSQGYIRVAYPVVEGGGQKNGSIHITLNAQHIDASSYLQKDSSKTSSGFDVPPLLTGWPAAPQRPWDINAYTRDFLVEPEKIIRDVRVQVDSDGRRISRIYSNIADAGGMRLLMFRERGFRPLYFQMKDLGHFFGSIDFIKDFRGGPVDIHGYFDDEKPTAPFTGRFNVGPFHMMQAPRSLLLANNLSIYGWLLGPKPPQFDLNHIHAELELNDNIIQLKNGQAGNSSLGATFKGPIDLHKGEITVDGTIVPAFIINTLPGKLPLIGELFSPEEGGGLISATFDVRGPLNDMNVHVHPFSVLLPGILRELIQ</sequence>
<protein>
    <submittedName>
        <fullName evidence="2">Uncharacterized protein</fullName>
    </submittedName>
</protein>
<proteinExistence type="predicted"/>
<organism evidence="2 3">
    <name type="scientific">Entomobacter blattae</name>
    <dbReference type="NCBI Taxonomy" id="2762277"/>
    <lineage>
        <taxon>Bacteria</taxon>
        <taxon>Pseudomonadati</taxon>
        <taxon>Pseudomonadota</taxon>
        <taxon>Alphaproteobacteria</taxon>
        <taxon>Acetobacterales</taxon>
        <taxon>Acetobacteraceae</taxon>
        <taxon>Entomobacter</taxon>
    </lineage>
</organism>
<evidence type="ECO:0000256" key="1">
    <source>
        <dbReference type="SAM" id="Phobius"/>
    </source>
</evidence>
<gene>
    <name evidence="2" type="ORF">JGUZn3_00710</name>
</gene>
<dbReference type="RefSeq" id="WP_203413829.1">
    <property type="nucleotide sequence ID" value="NZ_CP060244.1"/>
</dbReference>
<feature type="transmembrane region" description="Helical" evidence="1">
    <location>
        <begin position="26"/>
        <end position="53"/>
    </location>
</feature>
<keyword evidence="1" id="KW-1133">Transmembrane helix</keyword>
<dbReference type="Proteomes" id="UP000516349">
    <property type="component" value="Chromosome"/>
</dbReference>
<evidence type="ECO:0000313" key="3">
    <source>
        <dbReference type="Proteomes" id="UP000516349"/>
    </source>
</evidence>
<reference evidence="2 3" key="1">
    <citation type="submission" date="2020-08" db="EMBL/GenBank/DDBJ databases">
        <title>Complete genome sequence of Entomobacter blattae G55GP.</title>
        <authorList>
            <person name="Poehlein A."/>
            <person name="Guzman J."/>
            <person name="Daniel R."/>
            <person name="Vilcinskas A."/>
        </authorList>
    </citation>
    <scope>NUCLEOTIDE SEQUENCE [LARGE SCALE GENOMIC DNA]</scope>
    <source>
        <strain evidence="2 3">G55GP</strain>
    </source>
</reference>
<accession>A0A7H1NNH8</accession>
<dbReference type="EMBL" id="CP060244">
    <property type="protein sequence ID" value="QNT77338.1"/>
    <property type="molecule type" value="Genomic_DNA"/>
</dbReference>
<evidence type="ECO:0000313" key="2">
    <source>
        <dbReference type="EMBL" id="QNT77338.1"/>
    </source>
</evidence>
<name>A0A7H1NNH8_9PROT</name>